<dbReference type="AlphaFoldDB" id="A0ABD0JWQ2"/>
<comment type="function">
    <text evidence="6 7">Component of the post-replicative DNA mismatch repair system (MMR).</text>
</comment>
<dbReference type="FunFam" id="1.10.1420.10:FF:000005">
    <property type="entry name" value="DNA mismatch repair protein"/>
    <property type="match status" value="1"/>
</dbReference>
<name>A0ABD0JWQ2_9CAEN</name>
<dbReference type="GO" id="GO:0005524">
    <property type="term" value="F:ATP binding"/>
    <property type="evidence" value="ECO:0007669"/>
    <property type="project" value="UniProtKB-UniRule"/>
</dbReference>
<gene>
    <name evidence="10" type="ORF">BaRGS_00029664</name>
</gene>
<dbReference type="InterPro" id="IPR007861">
    <property type="entry name" value="DNA_mismatch_repair_MutS_clamp"/>
</dbReference>
<reference evidence="10 11" key="1">
    <citation type="journal article" date="2023" name="Sci. Data">
        <title>Genome assembly of the Korean intertidal mud-creeper Batillaria attramentaria.</title>
        <authorList>
            <person name="Patra A.K."/>
            <person name="Ho P.T."/>
            <person name="Jun S."/>
            <person name="Lee S.J."/>
            <person name="Kim Y."/>
            <person name="Won Y.J."/>
        </authorList>
    </citation>
    <scope>NUCLEOTIDE SEQUENCE [LARGE SCALE GENOMIC DNA]</scope>
    <source>
        <strain evidence="10">Wonlab-2016</strain>
    </source>
</reference>
<protein>
    <recommendedName>
        <fullName evidence="6">DNA mismatch repair protein</fullName>
    </recommendedName>
</protein>
<dbReference type="Gene3D" id="3.40.1170.10">
    <property type="entry name" value="DNA repair protein MutS, domain I"/>
    <property type="match status" value="1"/>
</dbReference>
<dbReference type="SUPFAM" id="SSF52540">
    <property type="entry name" value="P-loop containing nucleoside triphosphate hydrolases"/>
    <property type="match status" value="1"/>
</dbReference>
<feature type="compositionally biased region" description="Polar residues" evidence="8">
    <location>
        <begin position="40"/>
        <end position="57"/>
    </location>
</feature>
<feature type="compositionally biased region" description="Basic residues" evidence="8">
    <location>
        <begin position="216"/>
        <end position="236"/>
    </location>
</feature>
<dbReference type="InterPro" id="IPR045076">
    <property type="entry name" value="MutS"/>
</dbReference>
<dbReference type="InterPro" id="IPR000313">
    <property type="entry name" value="PWWP_dom"/>
</dbReference>
<dbReference type="SUPFAM" id="SSF55271">
    <property type="entry name" value="DNA repair protein MutS, domain I"/>
    <property type="match status" value="1"/>
</dbReference>
<feature type="compositionally biased region" description="Low complexity" evidence="8">
    <location>
        <begin position="301"/>
        <end position="319"/>
    </location>
</feature>
<dbReference type="PROSITE" id="PS00486">
    <property type="entry name" value="DNA_MISMATCH_REPAIR_2"/>
    <property type="match status" value="1"/>
</dbReference>
<dbReference type="Pfam" id="PF05190">
    <property type="entry name" value="MutS_IV"/>
    <property type="match status" value="1"/>
</dbReference>
<dbReference type="GO" id="GO:0006281">
    <property type="term" value="P:DNA repair"/>
    <property type="evidence" value="ECO:0007669"/>
    <property type="project" value="UniProtKB-KW"/>
</dbReference>
<dbReference type="Gene3D" id="2.30.30.140">
    <property type="match status" value="1"/>
</dbReference>
<dbReference type="Pfam" id="PF05192">
    <property type="entry name" value="MutS_III"/>
    <property type="match status" value="1"/>
</dbReference>
<dbReference type="SUPFAM" id="SSF48334">
    <property type="entry name" value="DNA repair protein MutS, domain III"/>
    <property type="match status" value="1"/>
</dbReference>
<evidence type="ECO:0000256" key="8">
    <source>
        <dbReference type="SAM" id="MobiDB-lite"/>
    </source>
</evidence>
<dbReference type="GO" id="GO:0030983">
    <property type="term" value="F:mismatched DNA binding"/>
    <property type="evidence" value="ECO:0007669"/>
    <property type="project" value="UniProtKB-UniRule"/>
</dbReference>
<dbReference type="EMBL" id="JACVVK020000311">
    <property type="protein sequence ID" value="KAK7479072.1"/>
    <property type="molecule type" value="Genomic_DNA"/>
</dbReference>
<evidence type="ECO:0000256" key="4">
    <source>
        <dbReference type="ARBA" id="ARBA00022840"/>
    </source>
</evidence>
<dbReference type="InterPro" id="IPR007860">
    <property type="entry name" value="DNA_mmatch_repair_MutS_con_dom"/>
</dbReference>
<dbReference type="Pfam" id="PF00488">
    <property type="entry name" value="MutS_V"/>
    <property type="match status" value="1"/>
</dbReference>
<dbReference type="InterPro" id="IPR016151">
    <property type="entry name" value="DNA_mismatch_repair_MutS_N"/>
</dbReference>
<keyword evidence="3 6" id="KW-0227">DNA damage</keyword>
<dbReference type="FunFam" id="3.40.1170.10:FF:000002">
    <property type="entry name" value="DNA mismatch repair protein"/>
    <property type="match status" value="1"/>
</dbReference>
<comment type="caution">
    <text evidence="10">The sequence shown here is derived from an EMBL/GenBank/DDBJ whole genome shotgun (WGS) entry which is preliminary data.</text>
</comment>
<dbReference type="InterPro" id="IPR036187">
    <property type="entry name" value="DNA_mismatch_repair_MutS_sf"/>
</dbReference>
<evidence type="ECO:0000256" key="5">
    <source>
        <dbReference type="ARBA" id="ARBA00023125"/>
    </source>
</evidence>
<keyword evidence="6 7" id="KW-0234">DNA repair</keyword>
<evidence type="ECO:0000256" key="3">
    <source>
        <dbReference type="ARBA" id="ARBA00022763"/>
    </source>
</evidence>
<dbReference type="Gene3D" id="1.10.1420.10">
    <property type="match status" value="2"/>
</dbReference>
<dbReference type="Pfam" id="PF05188">
    <property type="entry name" value="MutS_II"/>
    <property type="match status" value="1"/>
</dbReference>
<feature type="compositionally biased region" description="Acidic residues" evidence="8">
    <location>
        <begin position="178"/>
        <end position="192"/>
    </location>
</feature>
<comment type="similarity">
    <text evidence="1 6 7">Belongs to the DNA mismatch repair MutS family.</text>
</comment>
<sequence>MSASKSKSKQPGNTLFSYFTKTPKKDTTPQKSKDVLSPRRSPNNAGKTSPKSASKTDVFSPKRAKTPAATPNGSDEAEYVSGDVVWAKLTGYPWWPSLVCNHPTTKTHVRGSKSKKHEVHVQFFDTPVSRAWVKASNVKPFKGSEDKECQKGGQFYTLNTQIRKHAQEADKALKMSTDEPDIFDAEMSDENDDSIKENKTEDKKEAPEKLKEATPSKKRTRGAKRHAAGGRAKRRRIMEPDSGEEDSGDDFKPDSSSDDDDESASSGVDEAEISEAEAGSEPDSPVKKTSRKRPAGGVNKSSPLSSGTPSSSKSSFQPSVSSATKSKLSLFSAPDIAPSGTDTGARETTSLAHFKFDFLQPDKLRDANRKSPTDPDYDPRTVYVPDSFLSKQTPAMRQWWEMKAKHFDTVLFFKMGKFYELFHMDATTAVEELGLIYMKGDYAHSGFPEIAYSRYADALLQKGYKVARIEQTETPEMMAERCRQMARPTKFDKVVKREICQVATQGIRTFSARDGNTGNDRPNYLLALCEMEPSHGGVVYGVCFVDTSLGTFHLGQFEDDRHSSRLRTVFAHYTPSQILYERSRMSQKTLQLINGHTSALREALSPGKEFWESSKTLKTLLEESYFKEEGEDFRWPETLKKMMSNSDALGLTAADSYDLALRSLGAIVWYLQYCLMDHEVLSMRKFEEYRPLDQAPEKRHDTTFDTKQQHLVLDGVTLNNLEVVENATSGGTEGTLLEQVDTCSTPFGKRLLKQWLCAPLCQPVAVNDRLDAVEELMEMQEMMVEATDTLKKLPDLERLLSRIHSLGVARRTADHPEGRAILYEEVTYSKRKIEDFLSTLVGFKAALKISRKFTKMADQMKSKLLKRTVLLDSETSEGDFPDITEDLDHFDNAFNHEKARKDGVIVPSKGVDTEYDEAVEDMKSKEAQLQDYLEKQRQRLGCKGIVYWGTGKNRYQLEVPEAALKRVPEEYEVMSSKKGAKRYRTKIIENYLAELVDAEERKDAALKDIMRRIFHRFDERYTTWNRAVACLSVLDVLLSLARYSRCSDGVMCRPHLVLPDSEKTPFLEVREGRHPCIGHTFVGGDFIPNDTVIGIRDESGCYVPAEKCSLTPVDRIFTRLGASDRIMSGESTFFVELSETSAVLQHSTEHSLVLMDELGRGTATYDGTAIAYAVVRELSENLRCRSLFSTHYHSLVDQFAHDANVNTGHMACMVENEDDTDPSQETITFLYKFTSGACPKSYGFNAARLASLPEEVIGAAIKKAKEFELAVEQLHFFR</sequence>
<feature type="compositionally biased region" description="Basic and acidic residues" evidence="8">
    <location>
        <begin position="23"/>
        <end position="37"/>
    </location>
</feature>
<dbReference type="SMART" id="SM00533">
    <property type="entry name" value="MUTSd"/>
    <property type="match status" value="1"/>
</dbReference>
<evidence type="ECO:0000313" key="11">
    <source>
        <dbReference type="Proteomes" id="UP001519460"/>
    </source>
</evidence>
<dbReference type="CDD" id="cd05837">
    <property type="entry name" value="PWWP_MSH6"/>
    <property type="match status" value="1"/>
</dbReference>
<evidence type="ECO:0000256" key="2">
    <source>
        <dbReference type="ARBA" id="ARBA00022741"/>
    </source>
</evidence>
<evidence type="ECO:0000259" key="9">
    <source>
        <dbReference type="PROSITE" id="PS50812"/>
    </source>
</evidence>
<keyword evidence="4 6" id="KW-0067">ATP-binding</keyword>
<feature type="compositionally biased region" description="Polar residues" evidence="8">
    <location>
        <begin position="1"/>
        <end position="19"/>
    </location>
</feature>
<feature type="domain" description="PWWP" evidence="9">
    <location>
        <begin position="81"/>
        <end position="144"/>
    </location>
</feature>
<dbReference type="InterPro" id="IPR000432">
    <property type="entry name" value="DNA_mismatch_repair_MutS_C"/>
</dbReference>
<dbReference type="Gene3D" id="3.30.420.110">
    <property type="entry name" value="MutS, connector domain"/>
    <property type="match status" value="1"/>
</dbReference>
<dbReference type="SMART" id="SM00293">
    <property type="entry name" value="PWWP"/>
    <property type="match status" value="1"/>
</dbReference>
<dbReference type="InterPro" id="IPR027417">
    <property type="entry name" value="P-loop_NTPase"/>
</dbReference>
<dbReference type="InterPro" id="IPR007695">
    <property type="entry name" value="DNA_mismatch_repair_MutS-lik_N"/>
</dbReference>
<dbReference type="FunFam" id="1.10.1420.10:FF:000006">
    <property type="entry name" value="DNA mismatch repair protein"/>
    <property type="match status" value="1"/>
</dbReference>
<keyword evidence="11" id="KW-1185">Reference proteome</keyword>
<organism evidence="10 11">
    <name type="scientific">Batillaria attramentaria</name>
    <dbReference type="NCBI Taxonomy" id="370345"/>
    <lineage>
        <taxon>Eukaryota</taxon>
        <taxon>Metazoa</taxon>
        <taxon>Spiralia</taxon>
        <taxon>Lophotrochozoa</taxon>
        <taxon>Mollusca</taxon>
        <taxon>Gastropoda</taxon>
        <taxon>Caenogastropoda</taxon>
        <taxon>Sorbeoconcha</taxon>
        <taxon>Cerithioidea</taxon>
        <taxon>Batillariidae</taxon>
        <taxon>Batillaria</taxon>
    </lineage>
</organism>
<dbReference type="SUPFAM" id="SSF63748">
    <property type="entry name" value="Tudor/PWWP/MBT"/>
    <property type="match status" value="1"/>
</dbReference>
<evidence type="ECO:0000256" key="1">
    <source>
        <dbReference type="ARBA" id="ARBA00006271"/>
    </source>
</evidence>
<dbReference type="InterPro" id="IPR007696">
    <property type="entry name" value="DNA_mismatch_repair_MutS_core"/>
</dbReference>
<accession>A0ABD0JWQ2</accession>
<dbReference type="InterPro" id="IPR017261">
    <property type="entry name" value="DNA_mismatch_repair_MutS/MSH"/>
</dbReference>
<dbReference type="SUPFAM" id="SSF53150">
    <property type="entry name" value="DNA repair protein MutS, domain II"/>
    <property type="match status" value="1"/>
</dbReference>
<keyword evidence="2 6" id="KW-0547">Nucleotide-binding</keyword>
<feature type="compositionally biased region" description="Acidic residues" evidence="8">
    <location>
        <begin position="256"/>
        <end position="280"/>
    </location>
</feature>
<evidence type="ECO:0000256" key="7">
    <source>
        <dbReference type="RuleBase" id="RU003756"/>
    </source>
</evidence>
<keyword evidence="5 6" id="KW-0238">DNA-binding</keyword>
<feature type="region of interest" description="Disordered" evidence="8">
    <location>
        <begin position="1"/>
        <end position="76"/>
    </location>
</feature>
<dbReference type="Pfam" id="PF00855">
    <property type="entry name" value="PWWP"/>
    <property type="match status" value="1"/>
</dbReference>
<feature type="compositionally biased region" description="Basic and acidic residues" evidence="8">
    <location>
        <begin position="193"/>
        <end position="215"/>
    </location>
</feature>
<dbReference type="PANTHER" id="PTHR11361">
    <property type="entry name" value="DNA MISMATCH REPAIR PROTEIN MUTS FAMILY MEMBER"/>
    <property type="match status" value="1"/>
</dbReference>
<proteinExistence type="inferred from homology"/>
<evidence type="ECO:0000256" key="6">
    <source>
        <dbReference type="PIRNR" id="PIRNR037677"/>
    </source>
</evidence>
<dbReference type="Pfam" id="PF01624">
    <property type="entry name" value="MutS_I"/>
    <property type="match status" value="1"/>
</dbReference>
<dbReference type="Proteomes" id="UP001519460">
    <property type="component" value="Unassembled WGS sequence"/>
</dbReference>
<dbReference type="Gene3D" id="3.40.50.300">
    <property type="entry name" value="P-loop containing nucleotide triphosphate hydrolases"/>
    <property type="match status" value="2"/>
</dbReference>
<dbReference type="SMART" id="SM00534">
    <property type="entry name" value="MUTSac"/>
    <property type="match status" value="1"/>
</dbReference>
<evidence type="ECO:0000313" key="10">
    <source>
        <dbReference type="EMBL" id="KAK7479072.1"/>
    </source>
</evidence>
<dbReference type="PANTHER" id="PTHR11361:SF148">
    <property type="entry name" value="DNA MISMATCH REPAIR PROTEIN MSH6"/>
    <property type="match status" value="1"/>
</dbReference>
<dbReference type="InterPro" id="IPR036678">
    <property type="entry name" value="MutS_con_dom_sf"/>
</dbReference>
<feature type="region of interest" description="Disordered" evidence="8">
    <location>
        <begin position="169"/>
        <end position="319"/>
    </location>
</feature>
<dbReference type="PIRSF" id="PIRSF037677">
    <property type="entry name" value="DNA_mis_repair_Msh6"/>
    <property type="match status" value="1"/>
</dbReference>
<dbReference type="PROSITE" id="PS50812">
    <property type="entry name" value="PWWP"/>
    <property type="match status" value="1"/>
</dbReference>